<reference evidence="11 12" key="1">
    <citation type="submission" date="2014-11" db="EMBL/GenBank/DDBJ databases">
        <authorList>
            <person name="Wibberg Daniel"/>
        </authorList>
    </citation>
    <scope>NUCLEOTIDE SEQUENCE [LARGE SCALE GENOMIC DNA]</scope>
    <source>
        <strain evidence="11">Rhizoctonia solani AG1-IB 7/3/14</strain>
    </source>
</reference>
<evidence type="ECO:0000313" key="11">
    <source>
        <dbReference type="EMBL" id="CEL57034.1"/>
    </source>
</evidence>
<dbReference type="CDD" id="cd11065">
    <property type="entry name" value="CYP64-like"/>
    <property type="match status" value="1"/>
</dbReference>
<accession>A0A0B7FJF8</accession>
<dbReference type="InterPro" id="IPR002401">
    <property type="entry name" value="Cyt_P450_E_grp-I"/>
</dbReference>
<dbReference type="Gene3D" id="1.10.630.10">
    <property type="entry name" value="Cytochrome P450"/>
    <property type="match status" value="1"/>
</dbReference>
<keyword evidence="8 10" id="KW-0503">Monooxygenase</keyword>
<keyword evidence="12" id="KW-1185">Reference proteome</keyword>
<protein>
    <submittedName>
        <fullName evidence="11">O-methylsterigmatocystin oxidoreductase</fullName>
    </submittedName>
</protein>
<name>A0A0B7FJF8_THACB</name>
<dbReference type="PRINTS" id="PR00463">
    <property type="entry name" value="EP450I"/>
</dbReference>
<dbReference type="GO" id="GO:0004497">
    <property type="term" value="F:monooxygenase activity"/>
    <property type="evidence" value="ECO:0007669"/>
    <property type="project" value="UniProtKB-KW"/>
</dbReference>
<comment type="similarity">
    <text evidence="3 10">Belongs to the cytochrome P450 family.</text>
</comment>
<organism evidence="11 12">
    <name type="scientific">Thanatephorus cucumeris (strain AG1-IB / isolate 7/3/14)</name>
    <name type="common">Lettuce bottom rot fungus</name>
    <name type="synonym">Rhizoctonia solani</name>
    <dbReference type="NCBI Taxonomy" id="1108050"/>
    <lineage>
        <taxon>Eukaryota</taxon>
        <taxon>Fungi</taxon>
        <taxon>Dikarya</taxon>
        <taxon>Basidiomycota</taxon>
        <taxon>Agaricomycotina</taxon>
        <taxon>Agaricomycetes</taxon>
        <taxon>Cantharellales</taxon>
        <taxon>Ceratobasidiaceae</taxon>
        <taxon>Rhizoctonia</taxon>
        <taxon>Rhizoctonia solani AG-1</taxon>
    </lineage>
</organism>
<dbReference type="SUPFAM" id="SSF48264">
    <property type="entry name" value="Cytochrome P450"/>
    <property type="match status" value="1"/>
</dbReference>
<evidence type="ECO:0000256" key="1">
    <source>
        <dbReference type="ARBA" id="ARBA00001971"/>
    </source>
</evidence>
<evidence type="ECO:0000313" key="12">
    <source>
        <dbReference type="Proteomes" id="UP000059188"/>
    </source>
</evidence>
<evidence type="ECO:0000256" key="8">
    <source>
        <dbReference type="ARBA" id="ARBA00023033"/>
    </source>
</evidence>
<comment type="pathway">
    <text evidence="2">Secondary metabolite biosynthesis.</text>
</comment>
<dbReference type="OrthoDB" id="2789670at2759"/>
<dbReference type="Proteomes" id="UP000059188">
    <property type="component" value="Unassembled WGS sequence"/>
</dbReference>
<dbReference type="GO" id="GO:0005506">
    <property type="term" value="F:iron ion binding"/>
    <property type="evidence" value="ECO:0007669"/>
    <property type="project" value="InterPro"/>
</dbReference>
<evidence type="ECO:0000256" key="3">
    <source>
        <dbReference type="ARBA" id="ARBA00010617"/>
    </source>
</evidence>
<dbReference type="Pfam" id="PF00067">
    <property type="entry name" value="p450"/>
    <property type="match status" value="1"/>
</dbReference>
<dbReference type="PANTHER" id="PTHR46300">
    <property type="entry name" value="P450, PUTATIVE (EUROFUNG)-RELATED-RELATED"/>
    <property type="match status" value="1"/>
</dbReference>
<evidence type="ECO:0000256" key="5">
    <source>
        <dbReference type="ARBA" id="ARBA00022723"/>
    </source>
</evidence>
<dbReference type="InterPro" id="IPR050364">
    <property type="entry name" value="Cytochrome_P450_fung"/>
</dbReference>
<evidence type="ECO:0000256" key="2">
    <source>
        <dbReference type="ARBA" id="ARBA00005179"/>
    </source>
</evidence>
<dbReference type="PANTHER" id="PTHR46300:SF7">
    <property type="entry name" value="P450, PUTATIVE (EUROFUNG)-RELATED"/>
    <property type="match status" value="1"/>
</dbReference>
<evidence type="ECO:0000256" key="10">
    <source>
        <dbReference type="RuleBase" id="RU000461"/>
    </source>
</evidence>
<dbReference type="GO" id="GO:0020037">
    <property type="term" value="F:heme binding"/>
    <property type="evidence" value="ECO:0007669"/>
    <property type="project" value="InterPro"/>
</dbReference>
<dbReference type="InterPro" id="IPR017972">
    <property type="entry name" value="Cyt_P450_CS"/>
</dbReference>
<proteinExistence type="inferred from homology"/>
<dbReference type="AlphaFoldDB" id="A0A0B7FJF8"/>
<evidence type="ECO:0000256" key="6">
    <source>
        <dbReference type="ARBA" id="ARBA00023002"/>
    </source>
</evidence>
<keyword evidence="5 9" id="KW-0479">Metal-binding</keyword>
<dbReference type="GO" id="GO:0016705">
    <property type="term" value="F:oxidoreductase activity, acting on paired donors, with incorporation or reduction of molecular oxygen"/>
    <property type="evidence" value="ECO:0007669"/>
    <property type="project" value="InterPro"/>
</dbReference>
<keyword evidence="6 10" id="KW-0560">Oxidoreductase</keyword>
<dbReference type="InterPro" id="IPR001128">
    <property type="entry name" value="Cyt_P450"/>
</dbReference>
<evidence type="ECO:0000256" key="4">
    <source>
        <dbReference type="ARBA" id="ARBA00022617"/>
    </source>
</evidence>
<dbReference type="PROSITE" id="PS00086">
    <property type="entry name" value="CYTOCHROME_P450"/>
    <property type="match status" value="1"/>
</dbReference>
<dbReference type="InterPro" id="IPR036396">
    <property type="entry name" value="Cyt_P450_sf"/>
</dbReference>
<feature type="binding site" description="axial binding residue" evidence="9">
    <location>
        <position position="336"/>
    </location>
    <ligand>
        <name>heme</name>
        <dbReference type="ChEBI" id="CHEBI:30413"/>
    </ligand>
    <ligandPart>
        <name>Fe</name>
        <dbReference type="ChEBI" id="CHEBI:18248"/>
    </ligandPart>
</feature>
<keyword evidence="4 9" id="KW-0349">Heme</keyword>
<evidence type="ECO:0000256" key="9">
    <source>
        <dbReference type="PIRSR" id="PIRSR602401-1"/>
    </source>
</evidence>
<keyword evidence="7 9" id="KW-0408">Iron</keyword>
<dbReference type="EMBL" id="LN679126">
    <property type="protein sequence ID" value="CEL57034.1"/>
    <property type="molecule type" value="Genomic_DNA"/>
</dbReference>
<gene>
    <name evidence="11" type="ORF">RSOLAG1IB_08287</name>
</gene>
<sequence length="383" mass="43239">MLSKENLMGWGNLTGMLRYGDRWRFQRKLTHEAFHKNANKALRPLVERQTHLILQGLLVNSDQFSEKIKRILGETVLMAVYGYDAASVDDSLFSTVDTAVRSVSEALVVQNFLVNAFPWLDYVPEWFPGATWKIKANEWRRQRDLMLHVPFEWTRGKMSIGADVHSMLSSWLDKYAHIQPTDSNSSVAELEDQIRWAAGTVFFAAIDTTVSSIRTFIMAMAMYPSIQAKAQAEIDRIIGTRLPELADQEVLKYVECVVKETLRWRLIKPLAAPHACIQDDTYKGYHIPKGAIVIGNTWAISNNPDVYPNPDCFDPDRFLDPSVPEAPAFGFGRRICPGAHHAKSVLFITAASILSVFDIRPEVDADGKSIPLNTQQKMNGAVW</sequence>
<evidence type="ECO:0000256" key="7">
    <source>
        <dbReference type="ARBA" id="ARBA00023004"/>
    </source>
</evidence>
<dbReference type="STRING" id="1108050.A0A0B7FJF8"/>
<comment type="cofactor">
    <cofactor evidence="1 9">
        <name>heme</name>
        <dbReference type="ChEBI" id="CHEBI:30413"/>
    </cofactor>
</comment>